<dbReference type="InterPro" id="IPR000209">
    <property type="entry name" value="Peptidase_S8/S53_dom"/>
</dbReference>
<comment type="similarity">
    <text evidence="2 11">Belongs to the peptidase S8 family.</text>
</comment>
<dbReference type="eggNOG" id="COG1404">
    <property type="taxonomic scope" value="Bacteria"/>
</dbReference>
<evidence type="ECO:0000256" key="12">
    <source>
        <dbReference type="SAM" id="Phobius"/>
    </source>
</evidence>
<dbReference type="GO" id="GO:0016485">
    <property type="term" value="P:protein processing"/>
    <property type="evidence" value="ECO:0007669"/>
    <property type="project" value="TreeGrafter"/>
</dbReference>
<comment type="subcellular location">
    <subcellularLocation>
        <location evidence="1">Cell membrane</location>
        <topology evidence="1">Single-pass membrane protein</topology>
    </subcellularLocation>
</comment>
<dbReference type="STRING" id="679197.HMPREF9336_04286"/>
<dbReference type="GO" id="GO:0004252">
    <property type="term" value="F:serine-type endopeptidase activity"/>
    <property type="evidence" value="ECO:0007669"/>
    <property type="project" value="InterPro"/>
</dbReference>
<evidence type="ECO:0000313" key="15">
    <source>
        <dbReference type="EMBL" id="ERG69142.1"/>
    </source>
</evidence>
<dbReference type="OrthoDB" id="9798386at2"/>
<dbReference type="Pfam" id="PF00082">
    <property type="entry name" value="Peptidase_S8"/>
    <property type="match status" value="1"/>
</dbReference>
<dbReference type="RefSeq" id="WP_021030599.1">
    <property type="nucleotide sequence ID" value="NZ_KI391954.1"/>
</dbReference>
<proteinExistence type="inferred from homology"/>
<dbReference type="AlphaFoldDB" id="U1M179"/>
<dbReference type="GO" id="GO:0005886">
    <property type="term" value="C:plasma membrane"/>
    <property type="evidence" value="ECO:0007669"/>
    <property type="project" value="UniProtKB-SubCell"/>
</dbReference>
<evidence type="ECO:0000256" key="6">
    <source>
        <dbReference type="ARBA" id="ARBA00022729"/>
    </source>
</evidence>
<dbReference type="InterPro" id="IPR023834">
    <property type="entry name" value="T7SS_pept_S8A_mycosin"/>
</dbReference>
<comment type="caution">
    <text evidence="11">Lacks conserved residue(s) required for the propagation of feature annotation.</text>
</comment>
<dbReference type="PANTHER" id="PTHR42884:SF14">
    <property type="entry name" value="NEUROENDOCRINE CONVERTASE 1"/>
    <property type="match status" value="1"/>
</dbReference>
<evidence type="ECO:0000256" key="13">
    <source>
        <dbReference type="SAM" id="SignalP"/>
    </source>
</evidence>
<sequence>MRRALALASAVAMLAAAPVAASAAPLSGPPAVDEGALPANSAPVPPQPMERRRACVLAGGVPDQALTGLPPDLAALDLPAAQRLARGDGQTVAILGTGVARNPRLPNLVGGGDYVGQTDGLDDCDGVGTLVAGIVGAQPAPGDGVVGVAPAAKILSLRVSSAMFNLKEPGDNPMLAQAAVQAQALARAVVRAADLGATVIVISSVLCVPADVGVDLAPVGAALRYAAVDKNVLVVAAAGDLNQSNCSENPVGGPGRPGDSRDWESVATLSVPSLWQPYVLSTASITPQGQPSATALAGPWVSVAAPGESVVSLSNAPDVVVANALLDEKGKPVPVQGSAYAAGYVAGVAALVRSRFPQLTAHQAMSRITLSAHNAARLPSNLVGFGTVDPLAALTWDLPAGEAQAPRAAVKQIEPPAPPPLDPGLPKTVALAGTGVLALVVGAVAAIAAWRRKGTDR</sequence>
<evidence type="ECO:0000259" key="14">
    <source>
        <dbReference type="Pfam" id="PF00082"/>
    </source>
</evidence>
<dbReference type="PRINTS" id="PR00723">
    <property type="entry name" value="SUBTILISIN"/>
</dbReference>
<keyword evidence="8" id="KW-0720">Serine protease</keyword>
<organism evidence="15 16">
    <name type="scientific">Segniliparus rugosus (strain ATCC BAA-974 / DSM 45345 / CCUG 50838 / CIP 108380 / JCM 13579 / CDC 945)</name>
    <dbReference type="NCBI Taxonomy" id="679197"/>
    <lineage>
        <taxon>Bacteria</taxon>
        <taxon>Bacillati</taxon>
        <taxon>Actinomycetota</taxon>
        <taxon>Actinomycetes</taxon>
        <taxon>Mycobacteriales</taxon>
        <taxon>Segniliparaceae</taxon>
        <taxon>Segniliparus</taxon>
    </lineage>
</organism>
<name>U1M179_SEGRC</name>
<evidence type="ECO:0000256" key="2">
    <source>
        <dbReference type="ARBA" id="ARBA00011073"/>
    </source>
</evidence>
<keyword evidence="16" id="KW-1185">Reference proteome</keyword>
<keyword evidence="4 15" id="KW-0645">Protease</keyword>
<feature type="chain" id="PRO_5004614946" evidence="13">
    <location>
        <begin position="24"/>
        <end position="457"/>
    </location>
</feature>
<dbReference type="SUPFAM" id="SSF52743">
    <property type="entry name" value="Subtilisin-like"/>
    <property type="match status" value="1"/>
</dbReference>
<evidence type="ECO:0000256" key="9">
    <source>
        <dbReference type="ARBA" id="ARBA00022989"/>
    </source>
</evidence>
<evidence type="ECO:0000256" key="8">
    <source>
        <dbReference type="ARBA" id="ARBA00022825"/>
    </source>
</evidence>
<evidence type="ECO:0000256" key="7">
    <source>
        <dbReference type="ARBA" id="ARBA00022801"/>
    </source>
</evidence>
<comment type="caution">
    <text evidence="15">The sequence shown here is derived from an EMBL/GenBank/DDBJ whole genome shotgun (WGS) entry which is preliminary data.</text>
</comment>
<reference evidence="15 16" key="1">
    <citation type="journal article" date="2011" name="Stand. Genomic Sci.">
        <title>High quality draft genome sequence of Segniliparus rugosus CDC 945(T)= (ATCC BAA-974(T)).</title>
        <authorList>
            <person name="Earl A.M."/>
            <person name="Desjardins C.A."/>
            <person name="Fitzgerald M.G."/>
            <person name="Arachchi H.M."/>
            <person name="Zeng Q."/>
            <person name="Mehta T."/>
            <person name="Griggs A."/>
            <person name="Birren B.W."/>
            <person name="Toney N.C."/>
            <person name="Carr J."/>
            <person name="Posey J."/>
            <person name="Butler W.R."/>
        </authorList>
    </citation>
    <scope>NUCLEOTIDE SEQUENCE [LARGE SCALE GENOMIC DNA]</scope>
    <source>
        <strain evidence="16">ATCC BAA-974 / DSM 45345 / CCUG 50838 / CIP 108380 / JCM 13579 / CDC 945</strain>
    </source>
</reference>
<evidence type="ECO:0000256" key="10">
    <source>
        <dbReference type="ARBA" id="ARBA00023136"/>
    </source>
</evidence>
<keyword evidence="10 12" id="KW-0472">Membrane</keyword>
<dbReference type="PANTHER" id="PTHR42884">
    <property type="entry name" value="PROPROTEIN CONVERTASE SUBTILISIN/KEXIN-RELATED"/>
    <property type="match status" value="1"/>
</dbReference>
<protein>
    <submittedName>
        <fullName evidence="15">Type VII secretion-associated serine protease mycosin</fullName>
    </submittedName>
</protein>
<evidence type="ECO:0000256" key="1">
    <source>
        <dbReference type="ARBA" id="ARBA00004162"/>
    </source>
</evidence>
<dbReference type="InterPro" id="IPR015500">
    <property type="entry name" value="Peptidase_S8_subtilisin-rel"/>
</dbReference>
<feature type="domain" description="Peptidase S8/S53" evidence="14">
    <location>
        <begin position="87"/>
        <end position="386"/>
    </location>
</feature>
<dbReference type="NCBIfam" id="TIGR03921">
    <property type="entry name" value="T7SS_mycosin"/>
    <property type="match status" value="1"/>
</dbReference>
<evidence type="ECO:0000313" key="16">
    <source>
        <dbReference type="Proteomes" id="UP000004816"/>
    </source>
</evidence>
<dbReference type="InterPro" id="IPR036852">
    <property type="entry name" value="Peptidase_S8/S53_dom_sf"/>
</dbReference>
<evidence type="ECO:0000256" key="11">
    <source>
        <dbReference type="PROSITE-ProRule" id="PRU01240"/>
    </source>
</evidence>
<dbReference type="PROSITE" id="PS51892">
    <property type="entry name" value="SUBTILASE"/>
    <property type="match status" value="1"/>
</dbReference>
<keyword evidence="5 12" id="KW-0812">Transmembrane</keyword>
<evidence type="ECO:0000256" key="4">
    <source>
        <dbReference type="ARBA" id="ARBA00022670"/>
    </source>
</evidence>
<keyword evidence="6 13" id="KW-0732">Signal</keyword>
<dbReference type="HOGENOM" id="CLU_011263_13_1_11"/>
<feature type="signal peptide" evidence="13">
    <location>
        <begin position="1"/>
        <end position="23"/>
    </location>
</feature>
<evidence type="ECO:0000256" key="5">
    <source>
        <dbReference type="ARBA" id="ARBA00022692"/>
    </source>
</evidence>
<feature type="transmembrane region" description="Helical" evidence="12">
    <location>
        <begin position="429"/>
        <end position="450"/>
    </location>
</feature>
<accession>U1M179</accession>
<keyword evidence="3" id="KW-1003">Cell membrane</keyword>
<dbReference type="Proteomes" id="UP000004816">
    <property type="component" value="Unassembled WGS sequence"/>
</dbReference>
<dbReference type="EMBL" id="ACZI02000003">
    <property type="protein sequence ID" value="ERG69142.1"/>
    <property type="molecule type" value="Genomic_DNA"/>
</dbReference>
<gene>
    <name evidence="15" type="ORF">HMPREF9336_04286</name>
</gene>
<evidence type="ECO:0000256" key="3">
    <source>
        <dbReference type="ARBA" id="ARBA00022475"/>
    </source>
</evidence>
<keyword evidence="9 12" id="KW-1133">Transmembrane helix</keyword>
<dbReference type="Gene3D" id="3.40.50.200">
    <property type="entry name" value="Peptidase S8/S53 domain"/>
    <property type="match status" value="1"/>
</dbReference>
<keyword evidence="7" id="KW-0378">Hydrolase</keyword>